<organism evidence="1 2">
    <name type="scientific">Mycobacterium kubicae</name>
    <dbReference type="NCBI Taxonomy" id="120959"/>
    <lineage>
        <taxon>Bacteria</taxon>
        <taxon>Bacillati</taxon>
        <taxon>Actinomycetota</taxon>
        <taxon>Actinomycetes</taxon>
        <taxon>Mycobacteriales</taxon>
        <taxon>Mycobacteriaceae</taxon>
        <taxon>Mycobacterium</taxon>
        <taxon>Mycobacterium simiae complex</taxon>
    </lineage>
</organism>
<reference evidence="1 2" key="1">
    <citation type="journal article" date="2019" name="Emerg. Microbes Infect.">
        <title>Comprehensive subspecies identification of 175 nontuberculous mycobacteria species based on 7547 genomic profiles.</title>
        <authorList>
            <person name="Matsumoto Y."/>
            <person name="Kinjo T."/>
            <person name="Motooka D."/>
            <person name="Nabeya D."/>
            <person name="Jung N."/>
            <person name="Uechi K."/>
            <person name="Horii T."/>
            <person name="Iida T."/>
            <person name="Fujita J."/>
            <person name="Nakamura S."/>
        </authorList>
    </citation>
    <scope>NUCLEOTIDE SEQUENCE [LARGE SCALE GENOMIC DNA]</scope>
    <source>
        <strain evidence="1 2">JCM 13573</strain>
    </source>
</reference>
<protein>
    <submittedName>
        <fullName evidence="1">Uncharacterized protein</fullName>
    </submittedName>
</protein>
<evidence type="ECO:0000313" key="1">
    <source>
        <dbReference type="EMBL" id="GFG67651.1"/>
    </source>
</evidence>
<dbReference type="Proteomes" id="UP000465306">
    <property type="component" value="Unassembled WGS sequence"/>
</dbReference>
<proteinExistence type="predicted"/>
<sequence length="69" mass="7402">MTPTNATDMMLQTKSVTKSLDWMPTRGSNRCRRPRLRAWGATSATGSVGCPDVIGFLSHTGCTTDLAAD</sequence>
<accession>A0ABQ1BVE3</accession>
<evidence type="ECO:0000313" key="2">
    <source>
        <dbReference type="Proteomes" id="UP000465306"/>
    </source>
</evidence>
<dbReference type="EMBL" id="BLKU01000005">
    <property type="protein sequence ID" value="GFG67651.1"/>
    <property type="molecule type" value="Genomic_DNA"/>
</dbReference>
<keyword evidence="2" id="KW-1185">Reference proteome</keyword>
<gene>
    <name evidence="1" type="ORF">MKUB_51410</name>
</gene>
<comment type="caution">
    <text evidence="1">The sequence shown here is derived from an EMBL/GenBank/DDBJ whole genome shotgun (WGS) entry which is preliminary data.</text>
</comment>
<name>A0ABQ1BVE3_9MYCO</name>